<evidence type="ECO:0000313" key="1">
    <source>
        <dbReference type="EMBL" id="KTT17819.1"/>
    </source>
</evidence>
<dbReference type="PANTHER" id="PTHR35841:SF1">
    <property type="entry name" value="PHOSPHONATES-BINDING PERIPLASMIC PROTEIN"/>
    <property type="match status" value="1"/>
</dbReference>
<protein>
    <submittedName>
        <fullName evidence="1">Phosphate ABC transporter substrate-binding protein</fullName>
    </submittedName>
</protein>
<dbReference type="RefSeq" id="WP_058643126.1">
    <property type="nucleotide sequence ID" value="NZ_LDSL01000109.1"/>
</dbReference>
<organism evidence="1 2">
    <name type="scientific">Pseudacidovorax intermedius</name>
    <dbReference type="NCBI Taxonomy" id="433924"/>
    <lineage>
        <taxon>Bacteria</taxon>
        <taxon>Pseudomonadati</taxon>
        <taxon>Pseudomonadota</taxon>
        <taxon>Betaproteobacteria</taxon>
        <taxon>Burkholderiales</taxon>
        <taxon>Comamonadaceae</taxon>
        <taxon>Pseudacidovorax</taxon>
    </lineage>
</organism>
<name>A0A147GQV2_9BURK</name>
<reference evidence="1 2" key="1">
    <citation type="journal article" date="2016" name="Front. Microbiol.">
        <title>Genomic Resource of Rice Seed Associated Bacteria.</title>
        <authorList>
            <person name="Midha S."/>
            <person name="Bansal K."/>
            <person name="Sharma S."/>
            <person name="Kumar N."/>
            <person name="Patil P.P."/>
            <person name="Chaudhry V."/>
            <person name="Patil P.B."/>
        </authorList>
    </citation>
    <scope>NUCLEOTIDE SEQUENCE [LARGE SCALE GENOMIC DNA]</scope>
    <source>
        <strain evidence="1 2">NS331</strain>
    </source>
</reference>
<dbReference type="Proteomes" id="UP000072741">
    <property type="component" value="Unassembled WGS sequence"/>
</dbReference>
<accession>A0A147GQV2</accession>
<keyword evidence="2" id="KW-1185">Reference proteome</keyword>
<dbReference type="SUPFAM" id="SSF53850">
    <property type="entry name" value="Periplasmic binding protein-like II"/>
    <property type="match status" value="1"/>
</dbReference>
<dbReference type="EMBL" id="LDSL01000109">
    <property type="protein sequence ID" value="KTT17819.1"/>
    <property type="molecule type" value="Genomic_DNA"/>
</dbReference>
<dbReference type="Pfam" id="PF12974">
    <property type="entry name" value="Phosphonate-bd"/>
    <property type="match status" value="1"/>
</dbReference>
<gene>
    <name evidence="1" type="ORF">NS331_16915</name>
</gene>
<sequence length="276" mass="28538">MTAAAPVANARMYSATPETAAAWKSLLTWVLARAGLDWPVVDYPPPAPLNALWARDDLGLAMMCGLPFAQRDAAGGAGRPQLVAAPVPAPPRYAGRPVYFTDIVVRADAPFQTLADTFGGTAGYTLADSMSGGVALRCHLAAARAARGARLYARAVGGLIHARGVIEALARGAIDVGPLDSYYHDLLVQNAPHFAAQVRTVATTAARPIPPLVATAGLDGSVMAALRAALAEVATEPALAGERHRLRLAGFAVPQAADYAPLAAMAAADIPSFEEL</sequence>
<evidence type="ECO:0000313" key="2">
    <source>
        <dbReference type="Proteomes" id="UP000072741"/>
    </source>
</evidence>
<dbReference type="AlphaFoldDB" id="A0A147GQV2"/>
<dbReference type="OrthoDB" id="5599602at2"/>
<proteinExistence type="predicted"/>
<dbReference type="Gene3D" id="3.40.190.10">
    <property type="entry name" value="Periplasmic binding protein-like II"/>
    <property type="match status" value="2"/>
</dbReference>
<dbReference type="PANTHER" id="PTHR35841">
    <property type="entry name" value="PHOSPHONATES-BINDING PERIPLASMIC PROTEIN"/>
    <property type="match status" value="1"/>
</dbReference>
<dbReference type="PATRIC" id="fig|433924.3.peg.273"/>
<comment type="caution">
    <text evidence="1">The sequence shown here is derived from an EMBL/GenBank/DDBJ whole genome shotgun (WGS) entry which is preliminary data.</text>
</comment>